<keyword evidence="21" id="KW-1185">Reference proteome</keyword>
<dbReference type="Pfam" id="PF01039">
    <property type="entry name" value="Carboxyl_trans"/>
    <property type="match status" value="1"/>
</dbReference>
<comment type="pathway">
    <text evidence="2">Lipid metabolism; malonyl-CoA biosynthesis; malonyl-CoA from acetyl-CoA: step 1/1.</text>
</comment>
<evidence type="ECO:0000259" key="20">
    <source>
        <dbReference type="PROSITE" id="PS50989"/>
    </source>
</evidence>
<evidence type="ECO:0000259" key="19">
    <source>
        <dbReference type="PROSITE" id="PS50980"/>
    </source>
</evidence>
<dbReference type="GO" id="GO:0046872">
    <property type="term" value="F:metal ion binding"/>
    <property type="evidence" value="ECO:0007669"/>
    <property type="project" value="InterPro"/>
</dbReference>
<dbReference type="PANTHER" id="PTHR45728">
    <property type="entry name" value="ACETYL-COA CARBOXYLASE, ISOFORM A"/>
    <property type="match status" value="1"/>
</dbReference>
<dbReference type="Gene3D" id="2.40.460.10">
    <property type="entry name" value="Biotin dependent carboxylase carboxyltransferase"/>
    <property type="match status" value="1"/>
</dbReference>
<dbReference type="InterPro" id="IPR005481">
    <property type="entry name" value="BC-like_N"/>
</dbReference>
<dbReference type="SUPFAM" id="SSF56059">
    <property type="entry name" value="Glutathione synthetase ATP-binding domain-like"/>
    <property type="match status" value="1"/>
</dbReference>
<dbReference type="PROSITE" id="PS50989">
    <property type="entry name" value="COA_CT_CTER"/>
    <property type="match status" value="1"/>
</dbReference>
<dbReference type="InterPro" id="IPR049076">
    <property type="entry name" value="ACCA"/>
</dbReference>
<dbReference type="PROSITE" id="PS00866">
    <property type="entry name" value="CPSASE_1"/>
    <property type="match status" value="1"/>
</dbReference>
<accession>A0A6P6Y129</accession>
<feature type="compositionally biased region" description="Polar residues" evidence="15">
    <location>
        <begin position="98"/>
        <end position="131"/>
    </location>
</feature>
<dbReference type="Pfam" id="PF08326">
    <property type="entry name" value="ACC_central"/>
    <property type="match status" value="2"/>
</dbReference>
<dbReference type="OMA" id="PTPKGHC"/>
<feature type="domain" description="CoA carboxyltransferase N-terminal" evidence="19">
    <location>
        <begin position="1789"/>
        <end position="2125"/>
    </location>
</feature>
<evidence type="ECO:0000256" key="15">
    <source>
        <dbReference type="SAM" id="MobiDB-lite"/>
    </source>
</evidence>
<dbReference type="SUPFAM" id="SSF52440">
    <property type="entry name" value="PreATP-grasp domain"/>
    <property type="match status" value="1"/>
</dbReference>
<dbReference type="Pfam" id="PF02786">
    <property type="entry name" value="CPSase_L_D2"/>
    <property type="match status" value="1"/>
</dbReference>
<dbReference type="InterPro" id="IPR016185">
    <property type="entry name" value="PreATP-grasp_dom_sf"/>
</dbReference>
<evidence type="ECO:0000256" key="5">
    <source>
        <dbReference type="ARBA" id="ARBA00022741"/>
    </source>
</evidence>
<dbReference type="FunCoup" id="A0A6P6Y129">
    <property type="interactions" value="984"/>
</dbReference>
<dbReference type="InterPro" id="IPR000089">
    <property type="entry name" value="Biotin_lipoyl"/>
</dbReference>
<comment type="catalytic activity">
    <reaction evidence="13">
        <text>N(6)-biotinyl-L-lysyl-[protein] + hydrogencarbonate + ATP = N(6)-carboxybiotinyl-L-lysyl-[protein] + ADP + phosphate + H(+)</text>
        <dbReference type="Rhea" id="RHEA:13501"/>
        <dbReference type="Rhea" id="RHEA-COMP:10505"/>
        <dbReference type="Rhea" id="RHEA-COMP:10506"/>
        <dbReference type="ChEBI" id="CHEBI:15378"/>
        <dbReference type="ChEBI" id="CHEBI:17544"/>
        <dbReference type="ChEBI" id="CHEBI:30616"/>
        <dbReference type="ChEBI" id="CHEBI:43474"/>
        <dbReference type="ChEBI" id="CHEBI:83144"/>
        <dbReference type="ChEBI" id="CHEBI:83145"/>
        <dbReference type="ChEBI" id="CHEBI:456216"/>
        <dbReference type="EC" id="6.3.4.14"/>
    </reaction>
</comment>
<dbReference type="InParanoid" id="A0A6P6Y129"/>
<feature type="region of interest" description="Disordered" evidence="15">
    <location>
        <begin position="98"/>
        <end position="174"/>
    </location>
</feature>
<dbReference type="PANTHER" id="PTHR45728:SF3">
    <property type="entry name" value="ACETYL-COA CARBOXYLASE"/>
    <property type="match status" value="1"/>
</dbReference>
<dbReference type="InterPro" id="IPR013537">
    <property type="entry name" value="AcCoA_COase_cen"/>
</dbReference>
<dbReference type="CDD" id="cd06850">
    <property type="entry name" value="biotinyl_domain"/>
    <property type="match status" value="1"/>
</dbReference>
<dbReference type="PROSITE" id="PS00867">
    <property type="entry name" value="CPSASE_2"/>
    <property type="match status" value="1"/>
</dbReference>
<dbReference type="PROSITE" id="PS50975">
    <property type="entry name" value="ATP_GRASP"/>
    <property type="match status" value="1"/>
</dbReference>
<dbReference type="GO" id="GO:2001295">
    <property type="term" value="P:malonyl-CoA biosynthetic process"/>
    <property type="evidence" value="ECO:0007669"/>
    <property type="project" value="UniProtKB-UniPathway"/>
</dbReference>
<protein>
    <submittedName>
        <fullName evidence="22">Acetyl-CoA carboxylase-like</fullName>
    </submittedName>
</protein>
<evidence type="ECO:0000256" key="10">
    <source>
        <dbReference type="ARBA" id="ARBA00023267"/>
    </source>
</evidence>
<evidence type="ECO:0000256" key="14">
    <source>
        <dbReference type="PROSITE-ProRule" id="PRU00409"/>
    </source>
</evidence>
<dbReference type="CTD" id="104371"/>
<dbReference type="InterPro" id="IPR011054">
    <property type="entry name" value="Rudment_hybrid_motif"/>
</dbReference>
<dbReference type="RefSeq" id="XP_027199183.1">
    <property type="nucleotide sequence ID" value="XM_027343382.1"/>
</dbReference>
<dbReference type="GO" id="GO:0004075">
    <property type="term" value="F:biotin carboxylase activity"/>
    <property type="evidence" value="ECO:0007669"/>
    <property type="project" value="UniProtKB-EC"/>
</dbReference>
<keyword evidence="7 14" id="KW-0067">ATP-binding</keyword>
<dbReference type="Gene3D" id="3.40.50.20">
    <property type="match status" value="1"/>
</dbReference>
<dbReference type="Pfam" id="PF21385">
    <property type="entry name" value="ACCA_BT"/>
    <property type="match status" value="1"/>
</dbReference>
<dbReference type="InterPro" id="IPR011763">
    <property type="entry name" value="COA_CT_C"/>
</dbReference>
<evidence type="ECO:0000313" key="21">
    <source>
        <dbReference type="Proteomes" id="UP000515146"/>
    </source>
</evidence>
<keyword evidence="5 14" id="KW-0547">Nucleotide-binding</keyword>
<feature type="region of interest" description="Disordered" evidence="15">
    <location>
        <begin position="981"/>
        <end position="1002"/>
    </location>
</feature>
<dbReference type="FunFam" id="3.30.1490.20:FF:000003">
    <property type="entry name" value="acetyl-CoA carboxylase isoform X1"/>
    <property type="match status" value="1"/>
</dbReference>
<dbReference type="GO" id="GO:0003989">
    <property type="term" value="F:acetyl-CoA carboxylase activity"/>
    <property type="evidence" value="ECO:0007669"/>
    <property type="project" value="UniProtKB-EC"/>
</dbReference>
<evidence type="ECO:0000313" key="22">
    <source>
        <dbReference type="RefSeq" id="XP_027199183.1"/>
    </source>
</evidence>
<dbReference type="OrthoDB" id="10029892at2759"/>
<dbReference type="SUPFAM" id="SSF51246">
    <property type="entry name" value="Rudiment single hybrid motif"/>
    <property type="match status" value="1"/>
</dbReference>
<keyword evidence="8" id="KW-0443">Lipid metabolism</keyword>
<evidence type="ECO:0000256" key="6">
    <source>
        <dbReference type="ARBA" id="ARBA00022832"/>
    </source>
</evidence>
<dbReference type="InterPro" id="IPR005482">
    <property type="entry name" value="Biotin_COase_C"/>
</dbReference>
<feature type="domain" description="CoA carboxyltransferase C-terminal" evidence="20">
    <location>
        <begin position="2129"/>
        <end position="2442"/>
    </location>
</feature>
<comment type="cofactor">
    <cofactor evidence="1">
        <name>biotin</name>
        <dbReference type="ChEBI" id="CHEBI:57586"/>
    </cofactor>
</comment>
<dbReference type="FunFam" id="3.90.226.10:FF:000010">
    <property type="entry name" value="acetyl-CoA carboxylase isoform X2"/>
    <property type="match status" value="1"/>
</dbReference>
<sequence length="2613" mass="294929">MSRLFQLIISAFRSNHNHNDYRLPPSLSDDDNDFDHSLSESSSLLEYNNSNSYIIVVDNKEETKTTPANIYNDNIIQNSIIDSNSSQIADYNFNEKMSSINNHQNSDSSNSESQLNQQRPIEQDSDITNSVPFDAKNQKNYTKPIFTIDQAPDDSDSSSSNEEDFKKSNLNNKNSISNHLKASNILLDALSPTETSDKGQNFLSITMDTKRINRQTRQLRQSMSGIHLSSQDRADKQDFTIATPEEFIKRFGGTRVINKVLIANNGIAAVKCMRSIRRWSYEIFRNERAIRFVVMVTPEDLKANAEYIKMADQYVPVPGGTNNNNYANVELIVDIAKRMNVQGVWAGWGHASEYPRLPELLTKANIAFMGPPCNAMWALGDKIASSIVAQTAQVPTLSWSGSGLTCPGWKEGKTFKIPPDLYQKGCVTDVNEGLIAAQKIGFPVMIKASEGGGGKGIRKSESPDDFPQMFRQVQNEVPGSPIFVMKLATCARHLEVQLLADHYGNAISLFGRDCSIQRRHQKIIEEAPCIIADESTFQEMEKAAVRLAKMVGYVSTGTVEYLYDPQNKKFYFLELNPRLQVEHPCTEMVADVNLPACQLQIAMGLKLNRIKEIRLLYGESPFGDTEIDFDNHVRNRPWGHVIAARITSENPDEGFKPSSGTVQELNFKSSKNVWGYFSVGALGGLHEFADSQFGHCFSWGEDREEARENMVLALKELSIRGDFRTTVEYLITLLETEDFQRNNFNTGWLDKLIAERVQSGKPKTSLALICGCIHVVDSKMVSNWQHFQNSLQKGQILPANTLTNNEDVELIYEGKKYVVKVTKSGSNSYFLIMNGTYKEIEVHRMSDSGLLLSIDHSSYTTYMKEEVDRYRIVIGNQTCVFEKENDPTILRSPSTGKLLQFLIEDGSHVNAGQAYAEIEVMKMVMTLTTQESGVLQHAKRSGAVLEAGSILARLELDDPSRVHRAELYTKGFDVLDEECENDSGVSGASSSSSTNDSHGTHVEPKLNVTFQQAKTHLGNVLSGYVLSEPYFSNFMTHYVETFMDCLRDPRLPLLELQDIIASTSGRIPPQVEKSIRKLLNNYSSNITAILAAFPSQQIASVIDSYAATLQKRSDRDVFFLNTQGIVQLVQRYRNGIRGRMRSCVQDLIRNYIEVEQHFQLGHYDKCVSAMREKYKDEGMQKVVQIIFSHLAVGRKNQLIIKLIDHLCGREPGITDELSSILNALTLLNKSENSKVALRARQVLISAHQPPYALRHNQMESIFLSAIDIYSHEFEPNVLNKLIISETSIFDVLHQFFYHPNSVVRRAAQEVYVRRAYISYEMISLQHSVIGVGGSNQLPIGSTTLGSAADSLYTSKGLYGSPNSMSIGPASMSAAGNRDLSIPCAVYHFLLPHSHPSTTANQLTSSASSSNLQSTTPAFTGVDDALYFNHNNYRVGLIASFLNMEQLDANFSELLTIIHRVDDELNGSDSVWSIVNGDINASSTNSLNEQTLAKRSVSSSLLEEPEPIYILNITIKCEGQDDVTLTKQFEEFCQQHYSELEKHSIRRATFVICDRYRFPRYFTYRYRDGYTEDKIYRHLEPALAFQLEINRLRNYDLEAVPTASQNKMHLYLGKAKVRSPGQQVTDFRFFVRTIIRHSDLITKEASYEFLQNEGERLLLEAMDELEVAFTHHLAPKTDCNHIFLNFVPKVTMDPAKVPYIAENVRNMVMRYGPRLWKLRVLQAEIRMIIRPSPNSKCTPIRLLLANESGYYLDMHLYKEVLDTLSGTMKFEAWPGTGKPGHLHDLPISTPYMTKDYLQLKRFQAQSNGTTYIYDFPDMFQAALIKIWEEYLEIHPEMQMPAQVMQCMELVIEQANPTRLVEMRRVPGENECGMVAWRITLFTPEYPEGRDIIVIGNDITHLLGVFGPKEDMLFQKASERARALKIPRIYLSANSGARIGLAEEVKNAFHIAWFDDKDPDKGFKYIYLTPEQYKRLADSVKCELIVENGETRYKITDIIGAQDGLSVENLKYAGMIAGESSQAYNEIVTITMVTCRAIGIGSYLARLSQRVIQIENSHIILTGASALNKLLGREVYTSNNQLGGIQIMYANGVSHVTAQDDLEGVSTILRWLSYMPDRRYRPLPIMESIDPIEREVTFSPSPSPYDPRWMLSGRENNQGLWEDGFFDRGSWQEIMSGWALTVVTGRARLGGIPVGVIAVETRAVELIIPADPANLDSETKVVSQAGQVWFPDSSYKTAQAIQDFNREDLPLIIFANWRGFSGGMKDMYDQVVKFGAYIVDALHQYNQPIIVYIPPYGELRGGAWAVLDATINPKHMEMYADTDSRGGVLEPEGTVEIRFRQKDLIKTMLRCDPECKRLNKLMSEATSLEEKTSIENELKEREQMLMSMYHQVALSFADLHDTPVRMYEKSCITEVVPWRTSRQYFYWVLKRRLCENRVKNEIQRVILNKNDAEARSMIRRWFVEHTGQHNQHQWEDNRIVAQWLESQLKAPSSQVLDNIRCIQRDALTRQIQGLYKDFPSATFDALVQLIHSGMTQQQRSDLLSALVSLESEDDNIANTNVSQQAVCDSGATSDCGGAATDSTSGSGNNSVKSEISVTPSNNNETSSNITNTSTS</sequence>
<dbReference type="Gene3D" id="3.30.470.20">
    <property type="entry name" value="ATP-grasp fold, B domain"/>
    <property type="match status" value="1"/>
</dbReference>
<dbReference type="InterPro" id="IPR013815">
    <property type="entry name" value="ATP_grasp_subdomain_1"/>
</dbReference>
<dbReference type="Pfam" id="PF02785">
    <property type="entry name" value="Biotin_carb_C"/>
    <property type="match status" value="1"/>
</dbReference>
<dbReference type="InterPro" id="IPR011764">
    <property type="entry name" value="Biotin_carboxylation_dom"/>
</dbReference>
<reference evidence="22" key="1">
    <citation type="submission" date="2025-08" db="UniProtKB">
        <authorList>
            <consortium name="RefSeq"/>
        </authorList>
    </citation>
    <scope>IDENTIFICATION</scope>
    <source>
        <strain evidence="22">Airmid</strain>
    </source>
</reference>
<dbReference type="InterPro" id="IPR034733">
    <property type="entry name" value="AcCoA_carboxyl_beta"/>
</dbReference>
<dbReference type="InterPro" id="IPR011762">
    <property type="entry name" value="COA_CT_N"/>
</dbReference>
<organism evidence="21 22">
    <name type="scientific">Dermatophagoides pteronyssinus</name>
    <name type="common">European house dust mite</name>
    <dbReference type="NCBI Taxonomy" id="6956"/>
    <lineage>
        <taxon>Eukaryota</taxon>
        <taxon>Metazoa</taxon>
        <taxon>Ecdysozoa</taxon>
        <taxon>Arthropoda</taxon>
        <taxon>Chelicerata</taxon>
        <taxon>Arachnida</taxon>
        <taxon>Acari</taxon>
        <taxon>Acariformes</taxon>
        <taxon>Sarcoptiformes</taxon>
        <taxon>Astigmata</taxon>
        <taxon>Psoroptidia</taxon>
        <taxon>Analgoidea</taxon>
        <taxon>Pyroglyphidae</taxon>
        <taxon>Dermatophagoidinae</taxon>
        <taxon>Dermatophagoides</taxon>
    </lineage>
</organism>
<dbReference type="SMART" id="SM00878">
    <property type="entry name" value="Biotin_carb_C"/>
    <property type="match status" value="1"/>
</dbReference>
<dbReference type="FunFam" id="3.40.50.20:FF:000005">
    <property type="entry name" value="acetyl-CoA carboxylase isoform X2"/>
    <property type="match status" value="1"/>
</dbReference>
<keyword evidence="4" id="KW-0436">Ligase</keyword>
<evidence type="ECO:0000259" key="17">
    <source>
        <dbReference type="PROSITE" id="PS50975"/>
    </source>
</evidence>
<evidence type="ECO:0000259" key="18">
    <source>
        <dbReference type="PROSITE" id="PS50979"/>
    </source>
</evidence>
<evidence type="ECO:0000259" key="16">
    <source>
        <dbReference type="PROSITE" id="PS50968"/>
    </source>
</evidence>
<dbReference type="FunFam" id="3.30.470.20:FF:000005">
    <property type="entry name" value="Acetyl-CoA carboxylase 1"/>
    <property type="match status" value="1"/>
</dbReference>
<dbReference type="Gene3D" id="3.90.226.10">
    <property type="entry name" value="2-enoyl-CoA Hydratase, Chain A, domain 1"/>
    <property type="match status" value="2"/>
</dbReference>
<feature type="compositionally biased region" description="Low complexity" evidence="15">
    <location>
        <begin position="982"/>
        <end position="997"/>
    </location>
</feature>
<keyword evidence="10" id="KW-0092">Biotin</keyword>
<feature type="compositionally biased region" description="Low complexity" evidence="15">
    <location>
        <begin position="2574"/>
        <end position="2585"/>
    </location>
</feature>
<feature type="region of interest" description="Disordered" evidence="15">
    <location>
        <begin position="2570"/>
        <end position="2613"/>
    </location>
</feature>
<evidence type="ECO:0000256" key="11">
    <source>
        <dbReference type="ARBA" id="ARBA00023268"/>
    </source>
</evidence>
<dbReference type="InterPro" id="IPR011053">
    <property type="entry name" value="Single_hybrid_motif"/>
</dbReference>
<dbReference type="InterPro" id="IPR011761">
    <property type="entry name" value="ATP-grasp"/>
</dbReference>
<dbReference type="Proteomes" id="UP000515146">
    <property type="component" value="Unplaced"/>
</dbReference>
<dbReference type="FunFam" id="2.40.50.100:FF:000005">
    <property type="entry name" value="Acetyl-CoA carboxylase 1"/>
    <property type="match status" value="1"/>
</dbReference>
<feature type="domain" description="Lipoyl-binding" evidence="16">
    <location>
        <begin position="881"/>
        <end position="955"/>
    </location>
</feature>
<evidence type="ECO:0000256" key="8">
    <source>
        <dbReference type="ARBA" id="ARBA00023098"/>
    </source>
</evidence>
<evidence type="ECO:0000256" key="7">
    <source>
        <dbReference type="ARBA" id="ARBA00022840"/>
    </source>
</evidence>
<keyword evidence="3" id="KW-0444">Lipid biosynthesis</keyword>
<gene>
    <name evidence="22" type="primary">LOC113793363</name>
</gene>
<proteinExistence type="predicted"/>
<keyword evidence="9" id="KW-0275">Fatty acid biosynthesis</keyword>
<comment type="catalytic activity">
    <reaction evidence="12">
        <text>hydrogencarbonate + acetyl-CoA + ATP = malonyl-CoA + ADP + phosphate + H(+)</text>
        <dbReference type="Rhea" id="RHEA:11308"/>
        <dbReference type="ChEBI" id="CHEBI:15378"/>
        <dbReference type="ChEBI" id="CHEBI:17544"/>
        <dbReference type="ChEBI" id="CHEBI:30616"/>
        <dbReference type="ChEBI" id="CHEBI:43474"/>
        <dbReference type="ChEBI" id="CHEBI:57288"/>
        <dbReference type="ChEBI" id="CHEBI:57384"/>
        <dbReference type="ChEBI" id="CHEBI:456216"/>
        <dbReference type="EC" id="6.4.1.2"/>
    </reaction>
</comment>
<dbReference type="InterPro" id="IPR029045">
    <property type="entry name" value="ClpP/crotonase-like_dom_sf"/>
</dbReference>
<dbReference type="KEGG" id="dpte:113793363"/>
<name>A0A6P6Y129_DERPT</name>
<evidence type="ECO:0000256" key="9">
    <source>
        <dbReference type="ARBA" id="ARBA00023160"/>
    </source>
</evidence>
<dbReference type="Gene3D" id="2.40.50.100">
    <property type="match status" value="1"/>
</dbReference>
<evidence type="ECO:0000256" key="1">
    <source>
        <dbReference type="ARBA" id="ARBA00001953"/>
    </source>
</evidence>
<dbReference type="Pfam" id="PF00364">
    <property type="entry name" value="Biotin_lipoyl"/>
    <property type="match status" value="1"/>
</dbReference>
<evidence type="ECO:0000256" key="2">
    <source>
        <dbReference type="ARBA" id="ARBA00004956"/>
    </source>
</evidence>
<feature type="domain" description="ATP-grasp" evidence="17">
    <location>
        <begin position="411"/>
        <end position="603"/>
    </location>
</feature>
<dbReference type="FunFam" id="2.40.460.10:FF:000001">
    <property type="entry name" value="Acetyl-CoA carboxylase 1"/>
    <property type="match status" value="1"/>
</dbReference>
<dbReference type="Pfam" id="PF00289">
    <property type="entry name" value="Biotin_carb_N"/>
    <property type="match status" value="1"/>
</dbReference>
<keyword evidence="6" id="KW-0276">Fatty acid metabolism</keyword>
<dbReference type="PROSITE" id="PS50968">
    <property type="entry name" value="BIOTINYL_LIPOYL"/>
    <property type="match status" value="1"/>
</dbReference>
<keyword evidence="11" id="KW-0511">Multifunctional enzyme</keyword>
<evidence type="ECO:0000256" key="3">
    <source>
        <dbReference type="ARBA" id="ARBA00022516"/>
    </source>
</evidence>
<dbReference type="SUPFAM" id="SSF52096">
    <property type="entry name" value="ClpP/crotonase"/>
    <property type="match status" value="2"/>
</dbReference>
<feature type="compositionally biased region" description="Polar residues" evidence="15">
    <location>
        <begin position="2586"/>
        <end position="2595"/>
    </location>
</feature>
<dbReference type="GO" id="GO:0006633">
    <property type="term" value="P:fatty acid biosynthetic process"/>
    <property type="evidence" value="ECO:0007669"/>
    <property type="project" value="UniProtKB-KW"/>
</dbReference>
<evidence type="ECO:0000256" key="13">
    <source>
        <dbReference type="ARBA" id="ARBA00048600"/>
    </source>
</evidence>
<dbReference type="InterPro" id="IPR005479">
    <property type="entry name" value="CPAse_ATP-bd"/>
</dbReference>
<feature type="compositionally biased region" description="Low complexity" evidence="15">
    <location>
        <begin position="2596"/>
        <end position="2613"/>
    </location>
</feature>
<dbReference type="InterPro" id="IPR049074">
    <property type="entry name" value="ACCA_BT"/>
</dbReference>
<evidence type="ECO:0000256" key="12">
    <source>
        <dbReference type="ARBA" id="ARBA00048065"/>
    </source>
</evidence>
<dbReference type="SUPFAM" id="SSF51230">
    <property type="entry name" value="Single hybrid motif"/>
    <property type="match status" value="1"/>
</dbReference>
<dbReference type="Gene3D" id="3.30.1490.20">
    <property type="entry name" value="ATP-grasp fold, A domain"/>
    <property type="match status" value="1"/>
</dbReference>
<dbReference type="UniPathway" id="UPA00655">
    <property type="reaction ID" value="UER00711"/>
</dbReference>
<dbReference type="GO" id="GO:0005524">
    <property type="term" value="F:ATP binding"/>
    <property type="evidence" value="ECO:0007669"/>
    <property type="project" value="UniProtKB-UniRule"/>
</dbReference>
<evidence type="ECO:0000256" key="4">
    <source>
        <dbReference type="ARBA" id="ARBA00022598"/>
    </source>
</evidence>
<dbReference type="PROSITE" id="PS50979">
    <property type="entry name" value="BC"/>
    <property type="match status" value="1"/>
</dbReference>
<dbReference type="GO" id="GO:0005739">
    <property type="term" value="C:mitochondrion"/>
    <property type="evidence" value="ECO:0007669"/>
    <property type="project" value="TreeGrafter"/>
</dbReference>
<feature type="domain" description="Biotin carboxylation" evidence="18">
    <location>
        <begin position="256"/>
        <end position="754"/>
    </location>
</feature>
<dbReference type="Gene3D" id="3.90.1770.10">
    <property type="entry name" value="PreATP-grasp domain"/>
    <property type="match status" value="1"/>
</dbReference>
<dbReference type="PROSITE" id="PS50980">
    <property type="entry name" value="COA_CT_NTER"/>
    <property type="match status" value="1"/>
</dbReference>